<organism evidence="4 5">
    <name type="scientific">Paenibacillus oryzae</name>
    <dbReference type="NCBI Taxonomy" id="1844972"/>
    <lineage>
        <taxon>Bacteria</taxon>
        <taxon>Bacillati</taxon>
        <taxon>Bacillota</taxon>
        <taxon>Bacilli</taxon>
        <taxon>Bacillales</taxon>
        <taxon>Paenibacillaceae</taxon>
        <taxon>Paenibacillus</taxon>
    </lineage>
</organism>
<keyword evidence="2" id="KW-0378">Hydrolase</keyword>
<dbReference type="PANTHER" id="PTHR10655">
    <property type="entry name" value="LYSOPHOSPHOLIPASE-RELATED"/>
    <property type="match status" value="1"/>
</dbReference>
<dbReference type="RefSeq" id="WP_068679694.1">
    <property type="nucleotide sequence ID" value="NZ_LYPA01000029.1"/>
</dbReference>
<evidence type="ECO:0000313" key="5">
    <source>
        <dbReference type="Proteomes" id="UP000092024"/>
    </source>
</evidence>
<dbReference type="SUPFAM" id="SSF53474">
    <property type="entry name" value="alpha/beta-Hydrolases"/>
    <property type="match status" value="1"/>
</dbReference>
<dbReference type="PANTHER" id="PTHR10655:SF17">
    <property type="entry name" value="LYSOPHOSPHOLIPASE-LIKE PROTEIN 1"/>
    <property type="match status" value="1"/>
</dbReference>
<reference evidence="4 5" key="1">
    <citation type="submission" date="2016-05" db="EMBL/GenBank/DDBJ databases">
        <title>Paenibacillus oryzae. sp. nov., isolated from the rice root.</title>
        <authorList>
            <person name="Zhang J."/>
            <person name="Zhang X."/>
        </authorList>
    </citation>
    <scope>NUCLEOTIDE SEQUENCE [LARGE SCALE GENOMIC DNA]</scope>
    <source>
        <strain evidence="4 5">1DrF-4</strain>
    </source>
</reference>
<accession>A0A1A5YRA1</accession>
<dbReference type="AlphaFoldDB" id="A0A1A5YRA1"/>
<evidence type="ECO:0000256" key="1">
    <source>
        <dbReference type="ARBA" id="ARBA00006499"/>
    </source>
</evidence>
<gene>
    <name evidence="4" type="ORF">A7K91_07710</name>
</gene>
<dbReference type="InterPro" id="IPR050565">
    <property type="entry name" value="LYPA1-2/EST-like"/>
</dbReference>
<dbReference type="InterPro" id="IPR003140">
    <property type="entry name" value="PLipase/COase/thioEstase"/>
</dbReference>
<dbReference type="EMBL" id="LYPA01000029">
    <property type="protein sequence ID" value="OBR68093.1"/>
    <property type="molecule type" value="Genomic_DNA"/>
</dbReference>
<evidence type="ECO:0000313" key="4">
    <source>
        <dbReference type="EMBL" id="OBR68093.1"/>
    </source>
</evidence>
<dbReference type="STRING" id="1844972.A7K91_07710"/>
<evidence type="ECO:0000256" key="2">
    <source>
        <dbReference type="ARBA" id="ARBA00022801"/>
    </source>
</evidence>
<dbReference type="GO" id="GO:0016787">
    <property type="term" value="F:hydrolase activity"/>
    <property type="evidence" value="ECO:0007669"/>
    <property type="project" value="UniProtKB-KW"/>
</dbReference>
<dbReference type="Gene3D" id="3.40.50.1820">
    <property type="entry name" value="alpha/beta hydrolase"/>
    <property type="match status" value="1"/>
</dbReference>
<protein>
    <submittedName>
        <fullName evidence="4">Esterase</fullName>
    </submittedName>
</protein>
<comment type="caution">
    <text evidence="4">The sequence shown here is derived from an EMBL/GenBank/DDBJ whole genome shotgun (WGS) entry which is preliminary data.</text>
</comment>
<proteinExistence type="inferred from homology"/>
<sequence>MKQAYQYEVYLPPKLEAGRTYPTLFTLHGKGSDPSDMHGLTEPLSSDFILIHIRGNFQMGAGFQFYELKSLGNPIREQFDEAMEGLERFVEYATEVYPVDSGRRYFLGFSQGAILSMSLALRMGSQLKGIVALNGYVPDFVKSEYTLQSVRETSFFISHGEFDSIFPPSIGHATAAYFKELTSKLTFRLYPSGHGVIPQNRQDVLKWLRQDANGGLAVEAADEAGAVKSATLKESENQ</sequence>
<dbReference type="OrthoDB" id="9795555at2"/>
<dbReference type="InterPro" id="IPR029058">
    <property type="entry name" value="AB_hydrolase_fold"/>
</dbReference>
<keyword evidence="5" id="KW-1185">Reference proteome</keyword>
<dbReference type="Proteomes" id="UP000092024">
    <property type="component" value="Unassembled WGS sequence"/>
</dbReference>
<name>A0A1A5YRA1_9BACL</name>
<feature type="domain" description="Phospholipase/carboxylesterase/thioesterase" evidence="3">
    <location>
        <begin position="56"/>
        <end position="209"/>
    </location>
</feature>
<dbReference type="Pfam" id="PF02230">
    <property type="entry name" value="Abhydrolase_2"/>
    <property type="match status" value="1"/>
</dbReference>
<evidence type="ECO:0000259" key="3">
    <source>
        <dbReference type="Pfam" id="PF02230"/>
    </source>
</evidence>
<comment type="similarity">
    <text evidence="1">Belongs to the AB hydrolase superfamily. AB hydrolase 2 family.</text>
</comment>